<organism evidence="2 3">
    <name type="scientific">Knufia fluminis</name>
    <dbReference type="NCBI Taxonomy" id="191047"/>
    <lineage>
        <taxon>Eukaryota</taxon>
        <taxon>Fungi</taxon>
        <taxon>Dikarya</taxon>
        <taxon>Ascomycota</taxon>
        <taxon>Pezizomycotina</taxon>
        <taxon>Eurotiomycetes</taxon>
        <taxon>Chaetothyriomycetidae</taxon>
        <taxon>Chaetothyriales</taxon>
        <taxon>Trichomeriaceae</taxon>
        <taxon>Knufia</taxon>
    </lineage>
</organism>
<evidence type="ECO:0000313" key="3">
    <source>
        <dbReference type="Proteomes" id="UP001316803"/>
    </source>
</evidence>
<dbReference type="EMBL" id="JAKLMC020000025">
    <property type="protein sequence ID" value="KAK5950688.1"/>
    <property type="molecule type" value="Genomic_DNA"/>
</dbReference>
<dbReference type="AlphaFoldDB" id="A0AAN8EB40"/>
<proteinExistence type="predicted"/>
<comment type="caution">
    <text evidence="2">The sequence shown here is derived from an EMBL/GenBank/DDBJ whole genome shotgun (WGS) entry which is preliminary data.</text>
</comment>
<accession>A0AAN8EB40</accession>
<gene>
    <name evidence="2" type="ORF">OHC33_008355</name>
</gene>
<sequence length="239" mass="26743">MSSAKFAAWLRVYPSPTTIAESSAIFKHLKTQAQGQGQSRVTTFIRAQTGGLKDIRQEPNTTSYYAVFTQQPPSQHLTFEVPVYHKLPNPRDLDPFNIRGLQDRKPFPEPKTFTCRLENIPEDEARAYGEQIKKDNPYHGSFKVAYQDWLQDVYGETGAPPGVKQGLGLVLSDDEAVREAGAAVQRDQKLVRSDRPVTERKIRMDSLMDAWYEAMGVEKPQKGQKSGSVARAQKGGDDG</sequence>
<evidence type="ECO:0000256" key="1">
    <source>
        <dbReference type="SAM" id="MobiDB-lite"/>
    </source>
</evidence>
<feature type="region of interest" description="Disordered" evidence="1">
    <location>
        <begin position="216"/>
        <end position="239"/>
    </location>
</feature>
<keyword evidence="3" id="KW-1185">Reference proteome</keyword>
<evidence type="ECO:0000313" key="2">
    <source>
        <dbReference type="EMBL" id="KAK5950688.1"/>
    </source>
</evidence>
<name>A0AAN8EB40_9EURO</name>
<reference evidence="2 3" key="1">
    <citation type="submission" date="2022-12" db="EMBL/GenBank/DDBJ databases">
        <title>Genomic features and morphological characterization of a novel Knufia sp. strain isolated from spacecraft assembly facility.</title>
        <authorList>
            <person name="Teixeira M."/>
            <person name="Chander A.M."/>
            <person name="Stajich J.E."/>
            <person name="Venkateswaran K."/>
        </authorList>
    </citation>
    <scope>NUCLEOTIDE SEQUENCE [LARGE SCALE GENOMIC DNA]</scope>
    <source>
        <strain evidence="2 3">FJI-L2-BK-P2</strain>
    </source>
</reference>
<protein>
    <submittedName>
        <fullName evidence="2">Uncharacterized protein</fullName>
    </submittedName>
</protein>
<dbReference type="Proteomes" id="UP001316803">
    <property type="component" value="Unassembled WGS sequence"/>
</dbReference>